<dbReference type="OrthoDB" id="9780918at2"/>
<feature type="domain" description="VTT" evidence="8">
    <location>
        <begin position="38"/>
        <end position="161"/>
    </location>
</feature>
<dbReference type="EMBL" id="CP033012">
    <property type="protein sequence ID" value="QCI19244.1"/>
    <property type="molecule type" value="Genomic_DNA"/>
</dbReference>
<dbReference type="PANTHER" id="PTHR30353:SF15">
    <property type="entry name" value="INNER MEMBRANE PROTEIN YABI"/>
    <property type="match status" value="1"/>
</dbReference>
<evidence type="ECO:0000259" key="8">
    <source>
        <dbReference type="Pfam" id="PF09335"/>
    </source>
</evidence>
<evidence type="ECO:0000256" key="2">
    <source>
        <dbReference type="ARBA" id="ARBA00010792"/>
    </source>
</evidence>
<feature type="transmembrane region" description="Helical" evidence="7">
    <location>
        <begin position="181"/>
        <end position="200"/>
    </location>
</feature>
<dbReference type="PANTHER" id="PTHR30353">
    <property type="entry name" value="INNER MEMBRANE PROTEIN DEDA-RELATED"/>
    <property type="match status" value="1"/>
</dbReference>
<evidence type="ECO:0000256" key="3">
    <source>
        <dbReference type="ARBA" id="ARBA00022475"/>
    </source>
</evidence>
<proteinExistence type="inferred from homology"/>
<feature type="transmembrane region" description="Helical" evidence="7">
    <location>
        <begin position="220"/>
        <end position="240"/>
    </location>
</feature>
<feature type="transmembrane region" description="Helical" evidence="7">
    <location>
        <begin position="99"/>
        <end position="122"/>
    </location>
</feature>
<protein>
    <submittedName>
        <fullName evidence="9">DedA family protein</fullName>
    </submittedName>
</protein>
<dbReference type="AlphaFoldDB" id="A0A4D6XXP1"/>
<accession>A0A4D6XXP1</accession>
<evidence type="ECO:0000256" key="5">
    <source>
        <dbReference type="ARBA" id="ARBA00022989"/>
    </source>
</evidence>
<keyword evidence="6 7" id="KW-0472">Membrane</keyword>
<evidence type="ECO:0000256" key="7">
    <source>
        <dbReference type="RuleBase" id="RU367016"/>
    </source>
</evidence>
<keyword evidence="3 7" id="KW-1003">Cell membrane</keyword>
<keyword evidence="5 7" id="KW-1133">Transmembrane helix</keyword>
<feature type="transmembrane region" description="Helical" evidence="7">
    <location>
        <begin position="142"/>
        <end position="169"/>
    </location>
</feature>
<reference evidence="9 10" key="1">
    <citation type="submission" date="2018-10" db="EMBL/GenBank/DDBJ databases">
        <title>Comparative functional genomics of the obligate endosymbiont Buchnera aphidicola.</title>
        <authorList>
            <person name="Chong R.A."/>
        </authorList>
    </citation>
    <scope>NUCLEOTIDE SEQUENCE [LARGE SCALE GENOMIC DNA]</scope>
    <source>
        <strain evidence="9 10">Aoe</strain>
    </source>
</reference>
<sequence length="255" mass="30244">MFIMHWFSYITSKHSEYILIFISIISFLESFIIIGSFLPGMILMSILGTFIGSRKINFYYAWISSTLGCLLGDWLSYYLGFLCSNWIIRCHLFKKYNSIVVKVIYALNKYSVLSIFFGKILGFTRPIIPVLSGMLKVPIKTFFIPNLFACILWPLIYFFPGIITSIVINSPKIKQNTFFKWLMLSIPILSWIIMVLLWKWWKEEFNTDRLWLYRYKNKTFFLLVISVLLLINNIIQLQYYPEIIILKNLIYSIIM</sequence>
<evidence type="ECO:0000313" key="10">
    <source>
        <dbReference type="Proteomes" id="UP000298677"/>
    </source>
</evidence>
<evidence type="ECO:0000256" key="4">
    <source>
        <dbReference type="ARBA" id="ARBA00022692"/>
    </source>
</evidence>
<gene>
    <name evidence="9" type="ORF">D9V65_00570</name>
</gene>
<evidence type="ECO:0000256" key="6">
    <source>
        <dbReference type="ARBA" id="ARBA00023136"/>
    </source>
</evidence>
<keyword evidence="10" id="KW-1185">Reference proteome</keyword>
<organism evidence="9 10">
    <name type="scientific">Buchnera aphidicola</name>
    <name type="common">Anoecia oenotherae</name>
    <dbReference type="NCBI Taxonomy" id="1241833"/>
    <lineage>
        <taxon>Bacteria</taxon>
        <taxon>Pseudomonadati</taxon>
        <taxon>Pseudomonadota</taxon>
        <taxon>Gammaproteobacteria</taxon>
        <taxon>Enterobacterales</taxon>
        <taxon>Erwiniaceae</taxon>
        <taxon>Buchnera</taxon>
    </lineage>
</organism>
<keyword evidence="4 7" id="KW-0812">Transmembrane</keyword>
<evidence type="ECO:0000256" key="1">
    <source>
        <dbReference type="ARBA" id="ARBA00004651"/>
    </source>
</evidence>
<dbReference type="InterPro" id="IPR032818">
    <property type="entry name" value="DedA-like"/>
</dbReference>
<dbReference type="GO" id="GO:0005886">
    <property type="term" value="C:plasma membrane"/>
    <property type="evidence" value="ECO:0007669"/>
    <property type="project" value="UniProtKB-SubCell"/>
</dbReference>
<dbReference type="Pfam" id="PF09335">
    <property type="entry name" value="VTT_dom"/>
    <property type="match status" value="1"/>
</dbReference>
<dbReference type="Proteomes" id="UP000298677">
    <property type="component" value="Chromosome"/>
</dbReference>
<comment type="subcellular location">
    <subcellularLocation>
        <location evidence="1 7">Cell membrane</location>
        <topology evidence="1 7">Multi-pass membrane protein</topology>
    </subcellularLocation>
</comment>
<feature type="transmembrane region" description="Helical" evidence="7">
    <location>
        <begin position="20"/>
        <end position="47"/>
    </location>
</feature>
<name>A0A4D6XXP1_9GAMM</name>
<evidence type="ECO:0000313" key="9">
    <source>
        <dbReference type="EMBL" id="QCI19244.1"/>
    </source>
</evidence>
<comment type="similarity">
    <text evidence="2 7">Belongs to the DedA family.</text>
</comment>
<feature type="transmembrane region" description="Helical" evidence="7">
    <location>
        <begin position="59"/>
        <end position="87"/>
    </location>
</feature>
<dbReference type="InterPro" id="IPR032816">
    <property type="entry name" value="VTT_dom"/>
</dbReference>